<accession>A0A5C4RT15</accession>
<sequence length="91" mass="11078">MDLNDFKNSQTKVRQPQTNGFVERFNRTMLDEFFRIKMRKKVYDTLESLQVDFDLWLQFYNEQRPHLGYRIQGKKPLERILDFKNSVQNGS</sequence>
<keyword evidence="3" id="KW-1185">Reference proteome</keyword>
<name>A0A5C4RT15_PROVB</name>
<dbReference type="InterPro" id="IPR001584">
    <property type="entry name" value="Integrase_cat-core"/>
</dbReference>
<reference evidence="2 3" key="1">
    <citation type="submission" date="2019-05" db="EMBL/GenBank/DDBJ databases">
        <title>Draft Whole-Genome sequence of the green sulfur bacterium Prosthecochloris vibrioformis DSM 260.</title>
        <authorList>
            <person name="Meyer T.E."/>
            <person name="Kyndt J.A."/>
        </authorList>
    </citation>
    <scope>NUCLEOTIDE SEQUENCE [LARGE SCALE GENOMIC DNA]</scope>
    <source>
        <strain evidence="2 3">DSM 260</strain>
    </source>
</reference>
<dbReference type="Pfam" id="PF13683">
    <property type="entry name" value="rve_3"/>
    <property type="match status" value="1"/>
</dbReference>
<dbReference type="InterPro" id="IPR012337">
    <property type="entry name" value="RNaseH-like_sf"/>
</dbReference>
<dbReference type="AlphaFoldDB" id="A0A5C4RT15"/>
<dbReference type="PROSITE" id="PS50994">
    <property type="entry name" value="INTEGRASE"/>
    <property type="match status" value="1"/>
</dbReference>
<protein>
    <submittedName>
        <fullName evidence="2">Transposase</fullName>
    </submittedName>
</protein>
<evidence type="ECO:0000259" key="1">
    <source>
        <dbReference type="PROSITE" id="PS50994"/>
    </source>
</evidence>
<gene>
    <name evidence="2" type="ORF">FGF68_10505</name>
</gene>
<dbReference type="GO" id="GO:0015074">
    <property type="term" value="P:DNA integration"/>
    <property type="evidence" value="ECO:0007669"/>
    <property type="project" value="InterPro"/>
</dbReference>
<dbReference type="InterPro" id="IPR036397">
    <property type="entry name" value="RNaseH_sf"/>
</dbReference>
<dbReference type="Gene3D" id="3.30.420.10">
    <property type="entry name" value="Ribonuclease H-like superfamily/Ribonuclease H"/>
    <property type="match status" value="1"/>
</dbReference>
<evidence type="ECO:0000313" key="2">
    <source>
        <dbReference type="EMBL" id="TNJ34074.1"/>
    </source>
</evidence>
<comment type="caution">
    <text evidence="2">The sequence shown here is derived from an EMBL/GenBank/DDBJ whole genome shotgun (WGS) entry which is preliminary data.</text>
</comment>
<dbReference type="GO" id="GO:0003676">
    <property type="term" value="F:nucleic acid binding"/>
    <property type="evidence" value="ECO:0007669"/>
    <property type="project" value="InterPro"/>
</dbReference>
<feature type="domain" description="Integrase catalytic" evidence="1">
    <location>
        <begin position="1"/>
        <end position="84"/>
    </location>
</feature>
<organism evidence="2 3">
    <name type="scientific">Prosthecochloris vibrioformis</name>
    <name type="common">Chlorobium vibrioforme</name>
    <dbReference type="NCBI Taxonomy" id="1098"/>
    <lineage>
        <taxon>Bacteria</taxon>
        <taxon>Pseudomonadati</taxon>
        <taxon>Chlorobiota</taxon>
        <taxon>Chlorobiia</taxon>
        <taxon>Chlorobiales</taxon>
        <taxon>Chlorobiaceae</taxon>
        <taxon>Prosthecochloris</taxon>
    </lineage>
</organism>
<evidence type="ECO:0000313" key="3">
    <source>
        <dbReference type="Proteomes" id="UP000309544"/>
    </source>
</evidence>
<proteinExistence type="predicted"/>
<dbReference type="EMBL" id="VDCI01000015">
    <property type="protein sequence ID" value="TNJ34074.1"/>
    <property type="molecule type" value="Genomic_DNA"/>
</dbReference>
<dbReference type="Proteomes" id="UP000309544">
    <property type="component" value="Unassembled WGS sequence"/>
</dbReference>
<dbReference type="SUPFAM" id="SSF53098">
    <property type="entry name" value="Ribonuclease H-like"/>
    <property type="match status" value="1"/>
</dbReference>